<dbReference type="PANTHER" id="PTHR43312">
    <property type="entry name" value="D-THREO-ALDOSE 1-DEHYDROGENASE"/>
    <property type="match status" value="1"/>
</dbReference>
<dbReference type="EMBL" id="FQXJ01000004">
    <property type="protein sequence ID" value="SHH67503.1"/>
    <property type="molecule type" value="Genomic_DNA"/>
</dbReference>
<reference evidence="3" key="1">
    <citation type="submission" date="2016-11" db="EMBL/GenBank/DDBJ databases">
        <authorList>
            <person name="Varghese N."/>
            <person name="Submissions S."/>
        </authorList>
    </citation>
    <scope>NUCLEOTIDE SEQUENCE [LARGE SCALE GENOMIC DNA]</scope>
    <source>
        <strain evidence="3">DSM 15449</strain>
    </source>
</reference>
<keyword evidence="3" id="KW-1185">Reference proteome</keyword>
<dbReference type="SUPFAM" id="SSF51430">
    <property type="entry name" value="NAD(P)-linked oxidoreductase"/>
    <property type="match status" value="1"/>
</dbReference>
<dbReference type="InterPro" id="IPR029044">
    <property type="entry name" value="Nucleotide-diphossugar_trans"/>
</dbReference>
<dbReference type="PANTHER" id="PTHR43312:SF1">
    <property type="entry name" value="NADP-DEPENDENT OXIDOREDUCTASE DOMAIN-CONTAINING PROTEIN"/>
    <property type="match status" value="1"/>
</dbReference>
<dbReference type="InterPro" id="IPR023210">
    <property type="entry name" value="NADP_OxRdtase_dom"/>
</dbReference>
<evidence type="ECO:0000259" key="1">
    <source>
        <dbReference type="Pfam" id="PF00248"/>
    </source>
</evidence>
<name>A0A1M5UXT6_9FIRM</name>
<dbReference type="RefSeq" id="WP_073028432.1">
    <property type="nucleotide sequence ID" value="NZ_FQXJ01000004.1"/>
</dbReference>
<dbReference type="Gene3D" id="3.20.20.100">
    <property type="entry name" value="NADP-dependent oxidoreductase domain"/>
    <property type="match status" value="1"/>
</dbReference>
<dbReference type="CDD" id="cd19097">
    <property type="entry name" value="AKR_unchar"/>
    <property type="match status" value="1"/>
</dbReference>
<sequence>MKKVRVVIQSRLSSTRLPAKGLLPVAGMPSVVLCALRAANTGLDVIVATSTESSDDLTVGVLSEAGINYIRGSLNNVLERFCQATQDLKTDDIVVRLTADNLFPDGGFIEGMIKQFLDKKLSYIGTQSPIDGLPYGLSAEVFYVEALRQANNAETTSFEREHVTPWIKRTYGVNMYKYSDTIVGLAQKRCTMDSFQDYMIVYKVFASVKNPVAEEWIDLCHLLASVQGKDDFKIPYRLKNNRLHGELTLGTAQLGLDYGIANNTGLPSVEEAVDIIRYAIDQGLTHLDCARAYGEAESRLGKALISGYAERVNVITKLDPLQESHQFNSAQCIHKVVDASVFRSCRELRFRSIDTILLHRWEERYIHGGEIWKRLVDLKRDGVINKLGVSVQTPEEALQALADAEVGHIQLPFNVLDWRWKEKEVDKAILRRHDVVVHARSTLLQGLLANKSVDAILPNTPKELARELDRKMDILVDDLNRYNRKDLCFAYVRAQTWIDSLVVGAETLAQLKENIILFQNPPLTVDECSKVEKELTRAPVELLDPSKW</sequence>
<protein>
    <submittedName>
        <fullName evidence="2">Spore coat polysaccharide biosynthesis protein SpsF</fullName>
    </submittedName>
</protein>
<dbReference type="SUPFAM" id="SSF53448">
    <property type="entry name" value="Nucleotide-diphospho-sugar transferases"/>
    <property type="match status" value="1"/>
</dbReference>
<dbReference type="Gene3D" id="3.90.550.10">
    <property type="entry name" value="Spore Coat Polysaccharide Biosynthesis Protein SpsA, Chain A"/>
    <property type="match status" value="1"/>
</dbReference>
<proteinExistence type="predicted"/>
<evidence type="ECO:0000313" key="2">
    <source>
        <dbReference type="EMBL" id="SHH67503.1"/>
    </source>
</evidence>
<accession>A0A1M5UXT6</accession>
<dbReference type="Pfam" id="PF02348">
    <property type="entry name" value="CTP_transf_3"/>
    <property type="match status" value="1"/>
</dbReference>
<dbReference type="STRING" id="1121420.SAMN02746098_01107"/>
<dbReference type="InterPro" id="IPR003329">
    <property type="entry name" value="Cytidylyl_trans"/>
</dbReference>
<dbReference type="InterPro" id="IPR053135">
    <property type="entry name" value="AKR2_Oxidoreductase"/>
</dbReference>
<dbReference type="AlphaFoldDB" id="A0A1M5UXT6"/>
<feature type="domain" description="NADP-dependent oxidoreductase" evidence="1">
    <location>
        <begin position="246"/>
        <end position="533"/>
    </location>
</feature>
<evidence type="ECO:0000313" key="3">
    <source>
        <dbReference type="Proteomes" id="UP000183954"/>
    </source>
</evidence>
<gene>
    <name evidence="2" type="ORF">SAMN02746098_01107</name>
</gene>
<dbReference type="InterPro" id="IPR036812">
    <property type="entry name" value="NAD(P)_OxRdtase_dom_sf"/>
</dbReference>
<dbReference type="Pfam" id="PF00248">
    <property type="entry name" value="Aldo_ket_red"/>
    <property type="match status" value="1"/>
</dbReference>
<dbReference type="Proteomes" id="UP000183954">
    <property type="component" value="Unassembled WGS sequence"/>
</dbReference>
<organism evidence="2 3">
    <name type="scientific">Desulfosporosinus lacus DSM 15449</name>
    <dbReference type="NCBI Taxonomy" id="1121420"/>
    <lineage>
        <taxon>Bacteria</taxon>
        <taxon>Bacillati</taxon>
        <taxon>Bacillota</taxon>
        <taxon>Clostridia</taxon>
        <taxon>Eubacteriales</taxon>
        <taxon>Desulfitobacteriaceae</taxon>
        <taxon>Desulfosporosinus</taxon>
    </lineage>
</organism>
<dbReference type="OrthoDB" id="9815559at2"/>